<feature type="domain" description="RNA polymerase sigma factor 70 region 4 type 2" evidence="1">
    <location>
        <begin position="2"/>
        <end position="36"/>
    </location>
</feature>
<dbReference type="Pfam" id="PF08281">
    <property type="entry name" value="Sigma70_r4_2"/>
    <property type="match status" value="1"/>
</dbReference>
<dbReference type="EMBL" id="JARSFG010000018">
    <property type="protein sequence ID" value="MEC1179583.1"/>
    <property type="molecule type" value="Genomic_DNA"/>
</dbReference>
<dbReference type="InterPro" id="IPR036388">
    <property type="entry name" value="WH-like_DNA-bd_sf"/>
</dbReference>
<evidence type="ECO:0000259" key="1">
    <source>
        <dbReference type="Pfam" id="PF08281"/>
    </source>
</evidence>
<organism evidence="2 3">
    <name type="scientific">Metasolibacillus meyeri</name>
    <dbReference type="NCBI Taxonomy" id="1071052"/>
    <lineage>
        <taxon>Bacteria</taxon>
        <taxon>Bacillati</taxon>
        <taxon>Bacillota</taxon>
        <taxon>Bacilli</taxon>
        <taxon>Bacillales</taxon>
        <taxon>Caryophanaceae</taxon>
        <taxon>Metasolibacillus</taxon>
    </lineage>
</organism>
<reference evidence="2 3" key="1">
    <citation type="submission" date="2023-03" db="EMBL/GenBank/DDBJ databases">
        <title>Bacillus Genome Sequencing.</title>
        <authorList>
            <person name="Dunlap C."/>
        </authorList>
    </citation>
    <scope>NUCLEOTIDE SEQUENCE [LARGE SCALE GENOMIC DNA]</scope>
    <source>
        <strain evidence="2 3">B-59205</strain>
    </source>
</reference>
<accession>A0AAW9NWY8</accession>
<keyword evidence="3" id="KW-1185">Reference proteome</keyword>
<proteinExistence type="predicted"/>
<gene>
    <name evidence="2" type="ORF">P9B03_13875</name>
</gene>
<dbReference type="AlphaFoldDB" id="A0AAW9NWY8"/>
<comment type="caution">
    <text evidence="2">The sequence shown here is derived from an EMBL/GenBank/DDBJ whole genome shotgun (WGS) entry which is preliminary data.</text>
</comment>
<dbReference type="InterPro" id="IPR013249">
    <property type="entry name" value="RNA_pol_sigma70_r4_t2"/>
</dbReference>
<dbReference type="Gene3D" id="1.10.10.10">
    <property type="entry name" value="Winged helix-like DNA-binding domain superfamily/Winged helix DNA-binding domain"/>
    <property type="match status" value="1"/>
</dbReference>
<dbReference type="GO" id="GO:0006352">
    <property type="term" value="P:DNA-templated transcription initiation"/>
    <property type="evidence" value="ECO:0007669"/>
    <property type="project" value="InterPro"/>
</dbReference>
<dbReference type="SUPFAM" id="SSF88659">
    <property type="entry name" value="Sigma3 and sigma4 domains of RNA polymerase sigma factors"/>
    <property type="match status" value="1"/>
</dbReference>
<dbReference type="InterPro" id="IPR013324">
    <property type="entry name" value="RNA_pol_sigma_r3/r4-like"/>
</dbReference>
<dbReference type="RefSeq" id="WP_326124100.1">
    <property type="nucleotide sequence ID" value="NZ_JARSFG010000018.1"/>
</dbReference>
<keyword evidence="2" id="KW-0238">DNA-binding</keyword>
<protein>
    <submittedName>
        <fullName evidence="2">Sigma factor-like helix-turn-helix DNA-binding protein</fullName>
    </submittedName>
</protein>
<sequence>MTYYYFEEFTTKEIAALLAMPESTVKSRLKRGKELLKEKLNGVDFT</sequence>
<dbReference type="Proteomes" id="UP001344888">
    <property type="component" value="Unassembled WGS sequence"/>
</dbReference>
<name>A0AAW9NWY8_9BACL</name>
<dbReference type="GO" id="GO:0016987">
    <property type="term" value="F:sigma factor activity"/>
    <property type="evidence" value="ECO:0007669"/>
    <property type="project" value="InterPro"/>
</dbReference>
<evidence type="ECO:0000313" key="3">
    <source>
        <dbReference type="Proteomes" id="UP001344888"/>
    </source>
</evidence>
<evidence type="ECO:0000313" key="2">
    <source>
        <dbReference type="EMBL" id="MEC1179583.1"/>
    </source>
</evidence>
<dbReference type="GO" id="GO:0003677">
    <property type="term" value="F:DNA binding"/>
    <property type="evidence" value="ECO:0007669"/>
    <property type="project" value="UniProtKB-KW"/>
</dbReference>